<evidence type="ECO:0000313" key="2">
    <source>
        <dbReference type="EMBL" id="QRD06448.1"/>
    </source>
</evidence>
<dbReference type="RefSeq" id="XP_001802060.1">
    <property type="nucleotide sequence ID" value="XM_001802008.1"/>
</dbReference>
<protein>
    <submittedName>
        <fullName evidence="2">Uncharacterized protein</fullName>
    </submittedName>
</protein>
<keyword evidence="1" id="KW-0472">Membrane</keyword>
<dbReference type="OMA" id="DITIVEH"/>
<gene>
    <name evidence="2" type="ORF">JI435_118230</name>
</gene>
<keyword evidence="1" id="KW-0812">Transmembrane</keyword>
<evidence type="ECO:0000313" key="3">
    <source>
        <dbReference type="Proteomes" id="UP000663193"/>
    </source>
</evidence>
<accession>A0A7U2NQA4</accession>
<keyword evidence="1" id="KW-1133">Transmembrane helix</keyword>
<dbReference type="OrthoDB" id="3794713at2759"/>
<dbReference type="VEuPathDB" id="FungiDB:JI435_118230"/>
<proteinExistence type="predicted"/>
<reference evidence="3" key="1">
    <citation type="journal article" date="2021" name="BMC Genomics">
        <title>Chromosome-level genome assembly and manually-curated proteome of model necrotroph Parastagonospora nodorum Sn15 reveals a genome-wide trove of candidate effector homologs, and redundancy of virulence-related functions within an accessory chromosome.</title>
        <authorList>
            <person name="Bertazzoni S."/>
            <person name="Jones D.A.B."/>
            <person name="Phan H.T."/>
            <person name="Tan K.-C."/>
            <person name="Hane J.K."/>
        </authorList>
    </citation>
    <scope>NUCLEOTIDE SEQUENCE [LARGE SCALE GENOMIC DNA]</scope>
    <source>
        <strain evidence="3">SN15 / ATCC MYA-4574 / FGSC 10173)</strain>
    </source>
</reference>
<dbReference type="EMBL" id="CP069042">
    <property type="protein sequence ID" value="QRD06448.1"/>
    <property type="molecule type" value="Genomic_DNA"/>
</dbReference>
<dbReference type="KEGG" id="pno:SNOG_11823"/>
<evidence type="ECO:0000256" key="1">
    <source>
        <dbReference type="SAM" id="Phobius"/>
    </source>
</evidence>
<organism evidence="2 3">
    <name type="scientific">Phaeosphaeria nodorum (strain SN15 / ATCC MYA-4574 / FGSC 10173)</name>
    <name type="common">Glume blotch fungus</name>
    <name type="synonym">Parastagonospora nodorum</name>
    <dbReference type="NCBI Taxonomy" id="321614"/>
    <lineage>
        <taxon>Eukaryota</taxon>
        <taxon>Fungi</taxon>
        <taxon>Dikarya</taxon>
        <taxon>Ascomycota</taxon>
        <taxon>Pezizomycotina</taxon>
        <taxon>Dothideomycetes</taxon>
        <taxon>Pleosporomycetidae</taxon>
        <taxon>Pleosporales</taxon>
        <taxon>Pleosporineae</taxon>
        <taxon>Phaeosphaeriaceae</taxon>
        <taxon>Parastagonospora</taxon>
    </lineage>
</organism>
<name>A0A7U2NQA4_PHANO</name>
<dbReference type="Proteomes" id="UP000663193">
    <property type="component" value="Chromosome 20"/>
</dbReference>
<dbReference type="AlphaFoldDB" id="A0A7U2NQA4"/>
<sequence length="271" mass="28888">MSNFSTDCISTPPIPSLLANITACQLASNTSFCYPPNGTRICVSNTINSFPFYFPRSFYGNDSKISLGYTLSTSITPRLNNTGNTTLLVGESLYTTFGLNIPGVRNEKTLAVVMRAKAPGVSEAEVYAGPTVVLVKTAEFPSATATSRPKSDDDDDEDALTGLTGGEMAGIIVGVIVGIIALVTVCCCYGCCGCCGGRKRAGRVMGSEERERVVKEGVELMEQGGARGMRVEAPVLAGPGWDEIERVEAERARVDEEVVRDYIDPPPAYKS</sequence>
<keyword evidence="3" id="KW-1185">Reference proteome</keyword>
<feature type="transmembrane region" description="Helical" evidence="1">
    <location>
        <begin position="168"/>
        <end position="195"/>
    </location>
</feature>